<keyword evidence="4" id="KW-0238">DNA-binding</keyword>
<dbReference type="EMBL" id="VCLA01000204">
    <property type="protein sequence ID" value="MQT05575.1"/>
    <property type="molecule type" value="Genomic_DNA"/>
</dbReference>
<evidence type="ECO:0000256" key="2">
    <source>
        <dbReference type="ARBA" id="ARBA00023015"/>
    </source>
</evidence>
<evidence type="ECO:0000256" key="1">
    <source>
        <dbReference type="ARBA" id="ARBA00010641"/>
    </source>
</evidence>
<evidence type="ECO:0000313" key="9">
    <source>
        <dbReference type="Proteomes" id="UP000419138"/>
    </source>
</evidence>
<gene>
    <name evidence="8" type="ORF">FF041_37440</name>
</gene>
<evidence type="ECO:0000313" key="8">
    <source>
        <dbReference type="EMBL" id="MQT05575.1"/>
    </source>
</evidence>
<dbReference type="CDD" id="cd06171">
    <property type="entry name" value="Sigma70_r4"/>
    <property type="match status" value="1"/>
</dbReference>
<proteinExistence type="inferred from homology"/>
<dbReference type="RefSeq" id="WP_153527145.1">
    <property type="nucleotide sequence ID" value="NZ_JBEPDZ010000062.1"/>
</dbReference>
<dbReference type="Gene3D" id="1.10.10.10">
    <property type="entry name" value="Winged helix-like DNA-binding domain superfamily/Winged helix DNA-binding domain"/>
    <property type="match status" value="1"/>
</dbReference>
<comment type="similarity">
    <text evidence="1">Belongs to the sigma-70 factor family. ECF subfamily.</text>
</comment>
<keyword evidence="9" id="KW-1185">Reference proteome</keyword>
<evidence type="ECO:0000256" key="3">
    <source>
        <dbReference type="ARBA" id="ARBA00023082"/>
    </source>
</evidence>
<feature type="region of interest" description="Disordered" evidence="6">
    <location>
        <begin position="179"/>
        <end position="198"/>
    </location>
</feature>
<dbReference type="InterPro" id="IPR039425">
    <property type="entry name" value="RNA_pol_sigma-70-like"/>
</dbReference>
<protein>
    <submittedName>
        <fullName evidence="8">Sigma-70 family RNA polymerase sigma factor</fullName>
    </submittedName>
</protein>
<organism evidence="8 9">
    <name type="scientific">Streptomyces jumonjinensis</name>
    <dbReference type="NCBI Taxonomy" id="1945"/>
    <lineage>
        <taxon>Bacteria</taxon>
        <taxon>Bacillati</taxon>
        <taxon>Actinomycetota</taxon>
        <taxon>Actinomycetes</taxon>
        <taxon>Kitasatosporales</taxon>
        <taxon>Streptomycetaceae</taxon>
        <taxon>Streptomyces</taxon>
    </lineage>
</organism>
<dbReference type="SUPFAM" id="SSF88946">
    <property type="entry name" value="Sigma2 domain of RNA polymerase sigma factors"/>
    <property type="match status" value="1"/>
</dbReference>
<dbReference type="InterPro" id="IPR013324">
    <property type="entry name" value="RNA_pol_sigma_r3/r4-like"/>
</dbReference>
<keyword evidence="5" id="KW-0804">Transcription</keyword>
<dbReference type="PANTHER" id="PTHR43133:SF8">
    <property type="entry name" value="RNA POLYMERASE SIGMA FACTOR HI_1459-RELATED"/>
    <property type="match status" value="1"/>
</dbReference>
<dbReference type="Proteomes" id="UP000419138">
    <property type="component" value="Unassembled WGS sequence"/>
</dbReference>
<dbReference type="InterPro" id="IPR036388">
    <property type="entry name" value="WH-like_DNA-bd_sf"/>
</dbReference>
<feature type="domain" description="RNA polymerase sigma factor 70 region 4 type 2" evidence="7">
    <location>
        <begin position="122"/>
        <end position="173"/>
    </location>
</feature>
<reference evidence="8 9" key="1">
    <citation type="submission" date="2019-05" db="EMBL/GenBank/DDBJ databases">
        <title>Comparative genomics and metabolomics analyses of clavulanic acid producing Streptomyces species provides insight into specialized metabolism and evolution of beta-lactam biosynthetic gene clusters.</title>
        <authorList>
            <person name="Moore M.A."/>
            <person name="Cruz-Morales P."/>
            <person name="Barona Gomez F."/>
            <person name="Kapil T."/>
        </authorList>
    </citation>
    <scope>NUCLEOTIDE SEQUENCE [LARGE SCALE GENOMIC DNA]</scope>
    <source>
        <strain evidence="8 9">NRRL 5741</strain>
    </source>
</reference>
<name>A0A646KTL5_STRJU</name>
<keyword evidence="2" id="KW-0805">Transcription regulation</keyword>
<evidence type="ECO:0000256" key="6">
    <source>
        <dbReference type="SAM" id="MobiDB-lite"/>
    </source>
</evidence>
<dbReference type="InterPro" id="IPR013325">
    <property type="entry name" value="RNA_pol_sigma_r2"/>
</dbReference>
<evidence type="ECO:0000259" key="7">
    <source>
        <dbReference type="Pfam" id="PF08281"/>
    </source>
</evidence>
<keyword evidence="3" id="KW-0731">Sigma factor</keyword>
<dbReference type="AlphaFoldDB" id="A0A646KTL5"/>
<dbReference type="GO" id="GO:0006352">
    <property type="term" value="P:DNA-templated transcription initiation"/>
    <property type="evidence" value="ECO:0007669"/>
    <property type="project" value="InterPro"/>
</dbReference>
<comment type="caution">
    <text evidence="8">The sequence shown here is derived from an EMBL/GenBank/DDBJ whole genome shotgun (WGS) entry which is preliminary data.</text>
</comment>
<sequence>MEDAASAELRVTEAPQSPPAVLSGRDLAEELHHAEFPGLVRFLLLNGASWNEAQDAAQDAFTQMCRPGIRITHPKAWLRTVAWRCWLRQQVRPEDPCAEIPDVRTAHWQTPAHAAELGTEERRVVELLLRLPAKQRAALAWNLDGFTAQESAQAMGISPEAVRQNLARARATLKAQLGLEGPADLEDPAETGVREVER</sequence>
<accession>A0A646KTL5</accession>
<feature type="region of interest" description="Disordered" evidence="6">
    <location>
        <begin position="1"/>
        <end position="20"/>
    </location>
</feature>
<dbReference type="GO" id="GO:0016987">
    <property type="term" value="F:sigma factor activity"/>
    <property type="evidence" value="ECO:0007669"/>
    <property type="project" value="UniProtKB-KW"/>
</dbReference>
<dbReference type="PANTHER" id="PTHR43133">
    <property type="entry name" value="RNA POLYMERASE ECF-TYPE SIGMA FACTO"/>
    <property type="match status" value="1"/>
</dbReference>
<dbReference type="InterPro" id="IPR013249">
    <property type="entry name" value="RNA_pol_sigma70_r4_t2"/>
</dbReference>
<dbReference type="SUPFAM" id="SSF88659">
    <property type="entry name" value="Sigma3 and sigma4 domains of RNA polymerase sigma factors"/>
    <property type="match status" value="1"/>
</dbReference>
<dbReference type="GO" id="GO:0003677">
    <property type="term" value="F:DNA binding"/>
    <property type="evidence" value="ECO:0007669"/>
    <property type="project" value="UniProtKB-KW"/>
</dbReference>
<dbReference type="Pfam" id="PF08281">
    <property type="entry name" value="Sigma70_r4_2"/>
    <property type="match status" value="1"/>
</dbReference>
<evidence type="ECO:0000256" key="5">
    <source>
        <dbReference type="ARBA" id="ARBA00023163"/>
    </source>
</evidence>
<dbReference type="OrthoDB" id="3608473at2"/>
<evidence type="ECO:0000256" key="4">
    <source>
        <dbReference type="ARBA" id="ARBA00023125"/>
    </source>
</evidence>